<evidence type="ECO:0008006" key="3">
    <source>
        <dbReference type="Google" id="ProtNLM"/>
    </source>
</evidence>
<accession>A0ABY6IPL4</accession>
<proteinExistence type="predicted"/>
<organism evidence="1 2">
    <name type="scientific">Pelagibacterium flavum</name>
    <dbReference type="NCBI Taxonomy" id="2984530"/>
    <lineage>
        <taxon>Bacteria</taxon>
        <taxon>Pseudomonadati</taxon>
        <taxon>Pseudomonadota</taxon>
        <taxon>Alphaproteobacteria</taxon>
        <taxon>Hyphomicrobiales</taxon>
        <taxon>Devosiaceae</taxon>
        <taxon>Pelagibacterium</taxon>
    </lineage>
</organism>
<reference evidence="1" key="1">
    <citation type="submission" date="2022-10" db="EMBL/GenBank/DDBJ databases">
        <title>YIM 151497 complete genome.</title>
        <authorList>
            <person name="Chen X."/>
        </authorList>
    </citation>
    <scope>NUCLEOTIDE SEQUENCE</scope>
    <source>
        <strain evidence="1">YIM 151497</strain>
    </source>
</reference>
<keyword evidence="2" id="KW-1185">Reference proteome</keyword>
<gene>
    <name evidence="1" type="ORF">OF122_15345</name>
</gene>
<dbReference type="Proteomes" id="UP001163882">
    <property type="component" value="Chromosome"/>
</dbReference>
<sequence length="109" mass="12023">MSLSSRLALPAIAGGLFLLVASGIFAPPVQARGYPVDTLALVTGVATWDHLNVRRWPASYSQKVGHLAPLVHVWVERCIEVEHSSDWCLVERDTTKGWVNSRYLTPAEI</sequence>
<dbReference type="RefSeq" id="WP_264225064.1">
    <property type="nucleotide sequence ID" value="NZ_CP107716.1"/>
</dbReference>
<dbReference type="EMBL" id="CP107716">
    <property type="protein sequence ID" value="UYQ71412.1"/>
    <property type="molecule type" value="Genomic_DNA"/>
</dbReference>
<protein>
    <recommendedName>
        <fullName evidence="3">SH3b domain-containing protein</fullName>
    </recommendedName>
</protein>
<dbReference type="Gene3D" id="2.30.30.40">
    <property type="entry name" value="SH3 Domains"/>
    <property type="match status" value="1"/>
</dbReference>
<evidence type="ECO:0000313" key="1">
    <source>
        <dbReference type="EMBL" id="UYQ71412.1"/>
    </source>
</evidence>
<evidence type="ECO:0000313" key="2">
    <source>
        <dbReference type="Proteomes" id="UP001163882"/>
    </source>
</evidence>
<name>A0ABY6IPL4_9HYPH</name>